<dbReference type="EMBL" id="OIVN01006250">
    <property type="protein sequence ID" value="SPD28912.1"/>
    <property type="molecule type" value="Genomic_DNA"/>
</dbReference>
<dbReference type="EMBL" id="OIVN01006369">
    <property type="protein sequence ID" value="SPD31586.1"/>
    <property type="molecule type" value="Genomic_DNA"/>
</dbReference>
<sequence length="36" mass="4204">MSEPSPSERDREPRALRGNSIDEWNPSRTARNLHKI</sequence>
<feature type="region of interest" description="Disordered" evidence="1">
    <location>
        <begin position="1"/>
        <end position="36"/>
    </location>
</feature>
<name>A0A2N9J224_FAGSY</name>
<evidence type="ECO:0000313" key="3">
    <source>
        <dbReference type="EMBL" id="SPD31586.1"/>
    </source>
</evidence>
<organism evidence="3">
    <name type="scientific">Fagus sylvatica</name>
    <name type="common">Beechnut</name>
    <dbReference type="NCBI Taxonomy" id="28930"/>
    <lineage>
        <taxon>Eukaryota</taxon>
        <taxon>Viridiplantae</taxon>
        <taxon>Streptophyta</taxon>
        <taxon>Embryophyta</taxon>
        <taxon>Tracheophyta</taxon>
        <taxon>Spermatophyta</taxon>
        <taxon>Magnoliopsida</taxon>
        <taxon>eudicotyledons</taxon>
        <taxon>Gunneridae</taxon>
        <taxon>Pentapetalae</taxon>
        <taxon>rosids</taxon>
        <taxon>fabids</taxon>
        <taxon>Fagales</taxon>
        <taxon>Fagaceae</taxon>
        <taxon>Fagus</taxon>
    </lineage>
</organism>
<reference evidence="3" key="1">
    <citation type="submission" date="2018-02" db="EMBL/GenBank/DDBJ databases">
        <authorList>
            <person name="Cohen D.B."/>
            <person name="Kent A.D."/>
        </authorList>
    </citation>
    <scope>NUCLEOTIDE SEQUENCE</scope>
</reference>
<feature type="compositionally biased region" description="Basic and acidic residues" evidence="1">
    <location>
        <begin position="1"/>
        <end position="15"/>
    </location>
</feature>
<gene>
    <name evidence="2" type="ORF">FSB_LOCUS56794</name>
    <name evidence="3" type="ORF">FSB_LOCUS59468</name>
</gene>
<protein>
    <submittedName>
        <fullName evidence="3">Uncharacterized protein</fullName>
    </submittedName>
</protein>
<evidence type="ECO:0000256" key="1">
    <source>
        <dbReference type="SAM" id="MobiDB-lite"/>
    </source>
</evidence>
<proteinExistence type="predicted"/>
<dbReference type="AlphaFoldDB" id="A0A2N9J224"/>
<accession>A0A2N9J224</accession>
<evidence type="ECO:0000313" key="2">
    <source>
        <dbReference type="EMBL" id="SPD28912.1"/>
    </source>
</evidence>